<name>A0A8C3NLH3_GEOPR</name>
<keyword evidence="5" id="KW-1185">Reference proteome</keyword>
<evidence type="ECO:0000256" key="3">
    <source>
        <dbReference type="SAM" id="MobiDB-lite"/>
    </source>
</evidence>
<dbReference type="InterPro" id="IPR013055">
    <property type="entry name" value="Tachy_Neuro_lke_CS"/>
</dbReference>
<feature type="compositionally biased region" description="Basic and acidic residues" evidence="3">
    <location>
        <begin position="29"/>
        <end position="41"/>
    </location>
</feature>
<proteinExistence type="inferred from homology"/>
<dbReference type="Proteomes" id="UP000694382">
    <property type="component" value="Unassembled WGS sequence"/>
</dbReference>
<sequence length="137" mass="14055">MPVPEPLPWSPRGSPGAAAAAAAALELLREEGAGEGREGSDGRVSVRPVLAHPFRSLPGPPAAPQKSKSRPVPVSVPAPVPVPLTAGLSAGDMHDFFVGLMGKRAAEPGSPRVRVSVPRSRSLPVPVSMSLLVRPSV</sequence>
<evidence type="ECO:0000256" key="2">
    <source>
        <dbReference type="ARBA" id="ARBA00022815"/>
    </source>
</evidence>
<dbReference type="AlphaFoldDB" id="A0A8C3NLH3"/>
<dbReference type="PROSITE" id="PS00267">
    <property type="entry name" value="TACHYKININ"/>
    <property type="match status" value="1"/>
</dbReference>
<reference evidence="4" key="2">
    <citation type="submission" date="2025-09" db="UniProtKB">
        <authorList>
            <consortium name="Ensembl"/>
        </authorList>
    </citation>
    <scope>IDENTIFICATION</scope>
</reference>
<keyword evidence="2" id="KW-0027">Amidation</keyword>
<evidence type="ECO:0000256" key="1">
    <source>
        <dbReference type="ARBA" id="ARBA00007518"/>
    </source>
</evidence>
<evidence type="ECO:0000313" key="5">
    <source>
        <dbReference type="Proteomes" id="UP000694382"/>
    </source>
</evidence>
<organism evidence="4 5">
    <name type="scientific">Geospiza parvula</name>
    <name type="common">Small tree-finch</name>
    <name type="synonym">Camarhynchus parvulus</name>
    <dbReference type="NCBI Taxonomy" id="87175"/>
    <lineage>
        <taxon>Eukaryota</taxon>
        <taxon>Metazoa</taxon>
        <taxon>Chordata</taxon>
        <taxon>Craniata</taxon>
        <taxon>Vertebrata</taxon>
        <taxon>Euteleostomi</taxon>
        <taxon>Archelosauria</taxon>
        <taxon>Archosauria</taxon>
        <taxon>Dinosauria</taxon>
        <taxon>Saurischia</taxon>
        <taxon>Theropoda</taxon>
        <taxon>Coelurosauria</taxon>
        <taxon>Aves</taxon>
        <taxon>Neognathae</taxon>
        <taxon>Neoaves</taxon>
        <taxon>Telluraves</taxon>
        <taxon>Australaves</taxon>
        <taxon>Passeriformes</taxon>
        <taxon>Thraupidae</taxon>
        <taxon>Camarhynchus</taxon>
    </lineage>
</organism>
<comment type="similarity">
    <text evidence="1">Belongs to the tachykinin family.</text>
</comment>
<dbReference type="Ensembl" id="ENSCPVT00000023744.2">
    <property type="protein sequence ID" value="ENSCPVP00000022738.1"/>
    <property type="gene ID" value="ENSCPVG00000016279.2"/>
</dbReference>
<reference evidence="4" key="1">
    <citation type="submission" date="2025-08" db="UniProtKB">
        <authorList>
            <consortium name="Ensembl"/>
        </authorList>
    </citation>
    <scope>IDENTIFICATION</scope>
</reference>
<accession>A0A8C3NLH3</accession>
<feature type="region of interest" description="Disordered" evidence="3">
    <location>
        <begin position="29"/>
        <end position="77"/>
    </location>
</feature>
<protein>
    <submittedName>
        <fullName evidence="4">Uncharacterized protein</fullName>
    </submittedName>
</protein>
<evidence type="ECO:0000313" key="4">
    <source>
        <dbReference type="Ensembl" id="ENSCPVP00000022738.1"/>
    </source>
</evidence>